<comment type="caution">
    <text evidence="2">The sequence shown here is derived from an EMBL/GenBank/DDBJ whole genome shotgun (WGS) entry which is preliminary data.</text>
</comment>
<dbReference type="GO" id="GO:0003676">
    <property type="term" value="F:nucleic acid binding"/>
    <property type="evidence" value="ECO:0007669"/>
    <property type="project" value="InterPro"/>
</dbReference>
<dbReference type="InterPro" id="IPR029063">
    <property type="entry name" value="SAM-dependent_MTases_sf"/>
</dbReference>
<dbReference type="EMBL" id="CAJVPZ010001187">
    <property type="protein sequence ID" value="CAG8486306.1"/>
    <property type="molecule type" value="Genomic_DNA"/>
</dbReference>
<evidence type="ECO:0000313" key="2">
    <source>
        <dbReference type="EMBL" id="CAG8486306.1"/>
    </source>
</evidence>
<dbReference type="SUPFAM" id="SSF53335">
    <property type="entry name" value="S-adenosyl-L-methionine-dependent methyltransferases"/>
    <property type="match status" value="1"/>
</dbReference>
<gene>
    <name evidence="2" type="ORF">RFULGI_LOCUS1775</name>
</gene>
<feature type="coiled-coil region" evidence="1">
    <location>
        <begin position="728"/>
        <end position="787"/>
    </location>
</feature>
<sequence>MRDGTPYPFKTKKGVCKSIVQYCEKKPAVRNNEEQNLVGYILFDCDKFSAVLNPNHKPTGKKEKVEMCEKCYQGAKKTKCPICKDRKHKKVIQTGVKYPFKKLCDDCKEKLGDDENDEDYETEENETVTQSNSFIQITRNGKTITIVNGKRPMEVFNEEQERLIKNYLLAFYEELLEEVNKRIEEGKIKWTFYQKTDIEKVYDPACGVGALLYTFRKYKPDCEIYGQEIEHESVLLARGGQPEPTNGQITERSGIPREQRKGKIKYGNTLESDGFKRQFHIVLCNPPFNQLFKEEIHGTKDGNIALVKHNYLEAVFFDFIHKDSSTGNAFDNAQLDTCVLLLRKNREDKENIYFINCAGKTKEQIIAEYKSENKEKVSRKRLKEHDYCFIKYILERLDEPKGEAIGQYFRKISSRNLKETDKTSPAIKLATKLFEKNREPIAQLVKEMENTSGGKKLNEEEITENKKRMRMLINYLEQNEPTMRKFYYGSVIKELRIKEFLEWKTATTSVPAAKLEKTNRHLKKENGELKEKLTNLTQQWQETKTKLASALNSIHDLQNEREQDIKARFATAQKELEEENAQLQAQIEELAKRPTADEVAQQQEKASGYNNLKNEVETLQNKLIDLEPELDETKQNLTSANGQVNTYEGLLNKREQEIIDLKKQLADLTNANQENLDKTNDLLNQQTDQQRLLTNEQKKTQSLQAKCKSLRVDRDQQARANELLVKNVVELTKNHKKLLTELQQEKSAHEATQTQLTNELDDTEKYLDELRQKYQSLAEKLNSLDKKLTSGSYRKPHEEEEEIEPEGEIFIPSDLNKQLETILNDYQQIKQEAKWLEIQLQEQKEVNQQLIADLNQAEVDRDSNLAKITELEEQKQQLEEQEAEKEQELNELQAEKKQLETELQSATTVKNNTLQSLRDLQEENQTLQEELATTEQQRANTEAAYDVGVDQLAQTQEKLDDKTTDLNNTLRSLNELQTENQALLAQLQTQDNLTQQLGQDFAAIRNSYQNLDQQKDNIIQSLHDLQGENQQLENSIDDRLAERDALATEKNREAQKVNLLQKKSLSLRTNLNQTQTNLTDSQNQVQRLTNDNNNLQEQLTIKSRNINLLANKTRQLRMRIQQTTQQLTTANNTITTAQTQLGIADLTNLPNLAGKSLTELIDYFQHHRCSGCHLSVHADYDTIKQERDKYKSELDSHVCPSCSEICCVNGDYQQIKQELSQQENKCQKHLAEKEAQIITQIITECQLGLSSDSALAAVINRLKELINKGPDSSQDTLIADLQQQLRDKDKPSEDIKQQLKELSQELGLSDQVVQSLQTASSYSELVSRQKQAFSAKLGQEIKSKEVAQR</sequence>
<accession>A0A9N8WDM5</accession>
<keyword evidence="1" id="KW-0175">Coiled coil</keyword>
<feature type="coiled-coil region" evidence="1">
    <location>
        <begin position="512"/>
        <end position="678"/>
    </location>
</feature>
<dbReference type="GO" id="GO:0008168">
    <property type="term" value="F:methyltransferase activity"/>
    <property type="evidence" value="ECO:0007669"/>
    <property type="project" value="InterPro"/>
</dbReference>
<dbReference type="Proteomes" id="UP000789396">
    <property type="component" value="Unassembled WGS sequence"/>
</dbReference>
<dbReference type="PROSITE" id="PS00092">
    <property type="entry name" value="N6_MTASE"/>
    <property type="match status" value="1"/>
</dbReference>
<keyword evidence="3" id="KW-1185">Reference proteome</keyword>
<dbReference type="OrthoDB" id="10679353at2759"/>
<protein>
    <submittedName>
        <fullName evidence="2">4901_t:CDS:1</fullName>
    </submittedName>
</protein>
<proteinExistence type="predicted"/>
<reference evidence="2" key="1">
    <citation type="submission" date="2021-06" db="EMBL/GenBank/DDBJ databases">
        <authorList>
            <person name="Kallberg Y."/>
            <person name="Tangrot J."/>
            <person name="Rosling A."/>
        </authorList>
    </citation>
    <scope>NUCLEOTIDE SEQUENCE</scope>
    <source>
        <strain evidence="2">IN212</strain>
    </source>
</reference>
<name>A0A9N8WDM5_9GLOM</name>
<evidence type="ECO:0000256" key="1">
    <source>
        <dbReference type="SAM" id="Coils"/>
    </source>
</evidence>
<dbReference type="InterPro" id="IPR002052">
    <property type="entry name" value="DNA_methylase_N6_adenine_CS"/>
</dbReference>
<evidence type="ECO:0000313" key="3">
    <source>
        <dbReference type="Proteomes" id="UP000789396"/>
    </source>
</evidence>
<dbReference type="Gene3D" id="1.10.287.1490">
    <property type="match status" value="1"/>
</dbReference>
<feature type="coiled-coil region" evidence="1">
    <location>
        <begin position="819"/>
        <end position="1112"/>
    </location>
</feature>
<dbReference type="Gene3D" id="3.40.50.150">
    <property type="entry name" value="Vaccinia Virus protein VP39"/>
    <property type="match status" value="1"/>
</dbReference>
<organism evidence="2 3">
    <name type="scientific">Racocetra fulgida</name>
    <dbReference type="NCBI Taxonomy" id="60492"/>
    <lineage>
        <taxon>Eukaryota</taxon>
        <taxon>Fungi</taxon>
        <taxon>Fungi incertae sedis</taxon>
        <taxon>Mucoromycota</taxon>
        <taxon>Glomeromycotina</taxon>
        <taxon>Glomeromycetes</taxon>
        <taxon>Diversisporales</taxon>
        <taxon>Gigasporaceae</taxon>
        <taxon>Racocetra</taxon>
    </lineage>
</organism>
<dbReference type="GO" id="GO:0032259">
    <property type="term" value="P:methylation"/>
    <property type="evidence" value="ECO:0007669"/>
    <property type="project" value="InterPro"/>
</dbReference>